<feature type="region of interest" description="Disordered" evidence="1">
    <location>
        <begin position="253"/>
        <end position="303"/>
    </location>
</feature>
<dbReference type="RefSeq" id="WP_312882840.1">
    <property type="nucleotide sequence ID" value="NZ_JACHJU010000004.1"/>
</dbReference>
<name>A0A7W7WDY6_9ACTN</name>
<evidence type="ECO:0000313" key="2">
    <source>
        <dbReference type="EMBL" id="MBB4942870.1"/>
    </source>
</evidence>
<keyword evidence="3" id="KW-1185">Reference proteome</keyword>
<dbReference type="AlphaFoldDB" id="A0A7W7WDY6"/>
<dbReference type="Pfam" id="PF11066">
    <property type="entry name" value="DUF2867"/>
    <property type="match status" value="1"/>
</dbReference>
<reference evidence="2 3" key="1">
    <citation type="submission" date="2020-08" db="EMBL/GenBank/DDBJ databases">
        <title>Sequencing the genomes of 1000 actinobacteria strains.</title>
        <authorList>
            <person name="Klenk H.-P."/>
        </authorList>
    </citation>
    <scope>NUCLEOTIDE SEQUENCE [LARGE SCALE GENOMIC DNA]</scope>
    <source>
        <strain evidence="2 3">DSM 43023</strain>
    </source>
</reference>
<accession>A0A7W7WDY6</accession>
<comment type="caution">
    <text evidence="2">The sequence shown here is derived from an EMBL/GenBank/DDBJ whole genome shotgun (WGS) entry which is preliminary data.</text>
</comment>
<dbReference type="InterPro" id="IPR021295">
    <property type="entry name" value="DUF2867"/>
</dbReference>
<evidence type="ECO:0000313" key="3">
    <source>
        <dbReference type="Proteomes" id="UP000534286"/>
    </source>
</evidence>
<evidence type="ECO:0008006" key="4">
    <source>
        <dbReference type="Google" id="ProtNLM"/>
    </source>
</evidence>
<dbReference type="EMBL" id="JACHJU010000004">
    <property type="protein sequence ID" value="MBB4942870.1"/>
    <property type="molecule type" value="Genomic_DNA"/>
</dbReference>
<feature type="compositionally biased region" description="Basic and acidic residues" evidence="1">
    <location>
        <begin position="253"/>
        <end position="265"/>
    </location>
</feature>
<proteinExistence type="predicted"/>
<organism evidence="2 3">
    <name type="scientific">Streptosporangium album</name>
    <dbReference type="NCBI Taxonomy" id="47479"/>
    <lineage>
        <taxon>Bacteria</taxon>
        <taxon>Bacillati</taxon>
        <taxon>Actinomycetota</taxon>
        <taxon>Actinomycetes</taxon>
        <taxon>Streptosporangiales</taxon>
        <taxon>Streptosporangiaceae</taxon>
        <taxon>Streptosporangium</taxon>
    </lineage>
</organism>
<gene>
    <name evidence="2" type="ORF">FHR32_007270</name>
</gene>
<evidence type="ECO:0000256" key="1">
    <source>
        <dbReference type="SAM" id="MobiDB-lite"/>
    </source>
</evidence>
<sequence length="303" mass="33691">MNLPKTAHTSHPWRIHELTSDFAVEDVWSFRTPGAGPNDFPTMLAAMRAAGGPVKWRIHELTSDFAVEDVWSFRTPGAGPNDFPTMLAAMRAAGGPVKQPWLVRFLFAVRWKLGVLLGWDKPSAGVGARVASLRDRLPRDVRDAPRGPDNESMPLKAIYELDMESARELANKTVHTVMHLGWVQGANGDYELRMAVLVKPNGWFGRLYMAAIAPFRYLRGGCARRDRLGPRNVVRVRRRPSCAIPVLRRDHLRGTHHLGSAEERSAGSSPRPGDGPGVIRARRRRWGSSAESGAEEQRTGNVR</sequence>
<dbReference type="Proteomes" id="UP000534286">
    <property type="component" value="Unassembled WGS sequence"/>
</dbReference>
<protein>
    <recommendedName>
        <fullName evidence="4">DUF2867 domain-containing protein</fullName>
    </recommendedName>
</protein>